<keyword evidence="7" id="KW-1185">Reference proteome</keyword>
<dbReference type="InterPro" id="IPR028889">
    <property type="entry name" value="USP"/>
</dbReference>
<dbReference type="CDD" id="cd06143">
    <property type="entry name" value="PAN2_exo"/>
    <property type="match status" value="1"/>
</dbReference>
<feature type="compositionally biased region" description="Polar residues" evidence="4">
    <location>
        <begin position="2094"/>
        <end position="2112"/>
    </location>
</feature>
<dbReference type="SMART" id="SM00320">
    <property type="entry name" value="WD40"/>
    <property type="match status" value="7"/>
</dbReference>
<accession>A0A9P6WQB6</accession>
<organism evidence="6 7">
    <name type="scientific">Pichia californica</name>
    <dbReference type="NCBI Taxonomy" id="460514"/>
    <lineage>
        <taxon>Eukaryota</taxon>
        <taxon>Fungi</taxon>
        <taxon>Dikarya</taxon>
        <taxon>Ascomycota</taxon>
        <taxon>Saccharomycotina</taxon>
        <taxon>Pichiomycetes</taxon>
        <taxon>Pichiales</taxon>
        <taxon>Pichiaceae</taxon>
        <taxon>Pichia</taxon>
    </lineage>
</organism>
<dbReference type="InterPro" id="IPR001680">
    <property type="entry name" value="WD40_rpt"/>
</dbReference>
<dbReference type="Gene3D" id="3.90.70.10">
    <property type="entry name" value="Cysteine proteinases"/>
    <property type="match status" value="1"/>
</dbReference>
<dbReference type="Gene3D" id="3.30.420.10">
    <property type="entry name" value="Ribonuclease H-like superfamily/Ribonuclease H"/>
    <property type="match status" value="1"/>
</dbReference>
<dbReference type="InterPro" id="IPR038765">
    <property type="entry name" value="Papain-like_cys_pep_sf"/>
</dbReference>
<dbReference type="Gene3D" id="2.130.10.10">
    <property type="entry name" value="YVTN repeat-like/Quinoprotein amine dehydrogenase"/>
    <property type="match status" value="3"/>
</dbReference>
<name>A0A9P6WQB6_9ASCO</name>
<dbReference type="SUPFAM" id="SSF50978">
    <property type="entry name" value="WD40 repeat-like"/>
    <property type="match status" value="2"/>
</dbReference>
<evidence type="ECO:0000313" key="6">
    <source>
        <dbReference type="EMBL" id="KAG0691317.1"/>
    </source>
</evidence>
<keyword evidence="2" id="KW-0677">Repeat</keyword>
<dbReference type="InterPro" id="IPR048841">
    <property type="entry name" value="PAN2_N"/>
</dbReference>
<dbReference type="PANTHER" id="PTHR15728">
    <property type="entry name" value="DEADENYLATION COMPLEX CATALYTIC SUBUNIT PAN2"/>
    <property type="match status" value="1"/>
</dbReference>
<comment type="caution">
    <text evidence="6">The sequence shown here is derived from an EMBL/GenBank/DDBJ whole genome shotgun (WGS) entry which is preliminary data.</text>
</comment>
<dbReference type="GO" id="GO:0000289">
    <property type="term" value="P:nuclear-transcribed mRNA poly(A) tail shortening"/>
    <property type="evidence" value="ECO:0007669"/>
    <property type="project" value="TreeGrafter"/>
</dbReference>
<evidence type="ECO:0000259" key="5">
    <source>
        <dbReference type="PROSITE" id="PS50235"/>
    </source>
</evidence>
<dbReference type="SUPFAM" id="SSF50998">
    <property type="entry name" value="Quinoprotein alcohol dehydrogenase-like"/>
    <property type="match status" value="1"/>
</dbReference>
<dbReference type="GO" id="GO:0004535">
    <property type="term" value="F:poly(A)-specific ribonuclease activity"/>
    <property type="evidence" value="ECO:0007669"/>
    <property type="project" value="TreeGrafter"/>
</dbReference>
<dbReference type="OrthoDB" id="16516at2759"/>
<keyword evidence="1 3" id="KW-0853">WD repeat</keyword>
<dbReference type="Pfam" id="PF13423">
    <property type="entry name" value="UCH_1"/>
    <property type="match status" value="1"/>
</dbReference>
<proteinExistence type="predicted"/>
<feature type="compositionally biased region" description="Basic and acidic residues" evidence="4">
    <location>
        <begin position="1450"/>
        <end position="1459"/>
    </location>
</feature>
<dbReference type="PANTHER" id="PTHR15728:SF0">
    <property type="entry name" value="PAN2-PAN3 DEADENYLATION COMPLEX CATALYTIC SUBUNIT PAN2"/>
    <property type="match status" value="1"/>
</dbReference>
<dbReference type="Pfam" id="PF00400">
    <property type="entry name" value="WD40"/>
    <property type="match status" value="2"/>
</dbReference>
<evidence type="ECO:0000256" key="4">
    <source>
        <dbReference type="SAM" id="MobiDB-lite"/>
    </source>
</evidence>
<feature type="region of interest" description="Disordered" evidence="4">
    <location>
        <begin position="1429"/>
        <end position="1459"/>
    </location>
</feature>
<dbReference type="InterPro" id="IPR019775">
    <property type="entry name" value="WD40_repeat_CS"/>
</dbReference>
<dbReference type="Pfam" id="PF20770">
    <property type="entry name" value="PAN2_N"/>
    <property type="match status" value="1"/>
</dbReference>
<gene>
    <name evidence="6" type="primary">PAN2</name>
    <name evidence="6" type="ORF">C6P40_002708</name>
</gene>
<sequence>MQPLKHMGPVCALKVYNEKLLFSGEGPTLKIYDYISGEKIFERIIFNRNKIHGIEFIRSSNNLEDDESNVKIAVWGGRSLSIFTLAELKNLTFDLPNQGVGEWIFHCMFENEKKLHILNSHNIVHTISLEGNIAKLSKSRNCEWKSILYSGTLHKNLESGKITVLAGTVMNGILIWDLETCEVEHNLTKHEGSIFKVVSSPDGKYIISCSDDRSIKVWNMKTGELLANGWGHGSRIWGLSIYDVIENGFSIYSCSEDCTSRVWTFRDDGTDELKQERIVLGHTGRHVWSVDVDDTNKIGFTGGADGKILVTDLAIVDRVGYRGHTWELKDISNESGYNFVKGELIKQYVDFSYGLLAVTSEGKVMVLKNYKNWVPLFEDLRFVRFCVLKAYGEHPIVVLGNKHGDIITMKFNKDCELVLKNEYTLTEYYNRLGNLLIHEYNDRLFLLFESPNPKDNLVYQEINSETLDIISTTQFSKPNEKVIISSVSYDTIREYVLIGCRFATLLIYKITNDVNNPIAIFKNIFKGDTISSLLPLNDSKECTLYLTNKDGSYHIMRINSNLGYEFLQSSRIQKGFLEGLIKLPNNDILLFGFKSDTFFVWNETKQYEIMREICGGPHRRWNFKYWTENNRLKYRFVYTKSSEVQIIEIGDPYAVELLEPGLQGREIRDICVIDSNINKDEKIIITGAEDTTLKIGTLKNDGSFQLHWTYREHISGLQSIHSINNEYVMSSSAREELFIWKISECDDKKCMTLYDSLPPSEENPDLRIMDFDSVEVFDENNTAIGFLLVSVYSNSNIKIFYYNYSKRKFTIIVDDSYMTCCIFHVKFLSLGNKIYILIGSTNGCVTIYDINDNINKLFNIKADNNQKIKLEMKNEVDEISVAKLSKPLINQQVHQSSIKALEIIQNTSNRIDLITGGDDNALIVSKIENDEEEGIVVEIDSFNPSAASSTITTVKRVDDTTVLVGAVDQSLKLWDISNGLDVVEDKYTTVADTGCAEIVEFIGGENFALVGDSQILVTCLKFDDSHSLLWVGDSRGFLSSYNGPKLQLYTSVKAHNGPILKILNHKRGILSLSFDSIRLGSKEGVTLFNIKSDVLMGLNAMSYTSNTQTELLVAGDKEATGSKIFRIDMINHCISGSFDYSHTVVFMETNLKYIVLGRSDGYVDIFDPKSNKILESFKCHSSGLSHISVKENSLLTTGYSIKKGQFIPDTFVNSFDLKSMTSLTPIPFPAGASKVFHHPIVPNVILISSSMGHMNFLDVKTPTKLNIYQADITTYVTAFDFASSGSFLVFTDAMHNLNLWSRASSDASSEFALYNAPLTYPTPINEVIPLKNRLTSQNSPFNLIKMPPFHNVLLSAWPKELVFEVGELPESIDPEILRNSKLINGIMIARYNKEKFGSRNVAEKYYNITQQNLEGINIPRFISERIEDDEDDRLDSSHSKNESSTNSSDDIQKKAENPKDSSANQIFDLISHNSDVPRAYRQLSILYSKFGVDDFDFDFYNRTKYSGLEINSGNAFLNPILQLYRYIAPMFNYCLLSLAQDASKEYNLLMELGYLYDMMNKSEGRHCAASNFEIIFSSLKEAQNLGLTGESNISRDDYKQRRMIQTFNRFLLERISQDECKLYNTEIPNSLNEICGVFTETTVYSNFCSLSRKRVSMYHSIDINCLPSPPLTPTSVTILNYLEASMNKHIQQQILCENCRYQHPVNASLIINNISPVVVINLDLNNQQMNEIRYLNGWLVPEFYYAKSPLGTPVLRTNIIGGVASNLRKFELCAYTVQITNRQNESHLVTYSKIRAHTNDPGKWYLFNDFLVREVPEEEVLDVSPWWKKPVVVIYKEVGVGDEFKPKIYMNNLNTSILYKDCFIEGTREGKIIEYKLLGQNDYIEPNTLVALDAEFIELLPAEYEFSGDGTKTMVRPPKLSLARVSVVRGQGSKEGECFVDDYIASSENVHDYKTAFSGIVAGDLTPGVSNKSLVNLQVAYRRIWLLLNLGCIFVGHWLTGDFRMINIYVPPEQVRDTGACFYLKKEKRKLGLKFLAHRVLNREVQQGNHDSIEDSVNALALYKEYLRLKESGKLEGVLSKLYHEGQISRFKVPTSQGSDSTAKSSSSYNLI</sequence>
<dbReference type="Pfam" id="PF00929">
    <property type="entry name" value="RNase_T"/>
    <property type="match status" value="1"/>
</dbReference>
<dbReference type="PROSITE" id="PS50235">
    <property type="entry name" value="USP_3"/>
    <property type="match status" value="1"/>
</dbReference>
<dbReference type="GO" id="GO:0003676">
    <property type="term" value="F:nucleic acid binding"/>
    <property type="evidence" value="ECO:0007669"/>
    <property type="project" value="InterPro"/>
</dbReference>
<dbReference type="InterPro" id="IPR011047">
    <property type="entry name" value="Quinoprotein_ADH-like_sf"/>
</dbReference>
<dbReference type="EMBL" id="PUHW01000003">
    <property type="protein sequence ID" value="KAG0691317.1"/>
    <property type="molecule type" value="Genomic_DNA"/>
</dbReference>
<feature type="region of interest" description="Disordered" evidence="4">
    <location>
        <begin position="2093"/>
        <end position="2112"/>
    </location>
</feature>
<dbReference type="SMART" id="SM00479">
    <property type="entry name" value="EXOIII"/>
    <property type="match status" value="1"/>
</dbReference>
<dbReference type="InterPro" id="IPR012337">
    <property type="entry name" value="RNaseH-like_sf"/>
</dbReference>
<feature type="repeat" description="WD" evidence="3">
    <location>
        <begin position="187"/>
        <end position="228"/>
    </location>
</feature>
<evidence type="ECO:0000256" key="3">
    <source>
        <dbReference type="PROSITE-ProRule" id="PRU00221"/>
    </source>
</evidence>
<dbReference type="InterPro" id="IPR050785">
    <property type="entry name" value="PAN2-PAN3_catalytic_subunit"/>
</dbReference>
<dbReference type="PROSITE" id="PS50082">
    <property type="entry name" value="WD_REPEATS_2"/>
    <property type="match status" value="1"/>
</dbReference>
<dbReference type="InterPro" id="IPR013520">
    <property type="entry name" value="Ribonucl_H"/>
</dbReference>
<dbReference type="GO" id="GO:0031251">
    <property type="term" value="C:PAN complex"/>
    <property type="evidence" value="ECO:0007669"/>
    <property type="project" value="TreeGrafter"/>
</dbReference>
<dbReference type="PROSITE" id="PS00678">
    <property type="entry name" value="WD_REPEATS_1"/>
    <property type="match status" value="1"/>
</dbReference>
<dbReference type="Proteomes" id="UP000697127">
    <property type="component" value="Unassembled WGS sequence"/>
</dbReference>
<dbReference type="InterPro" id="IPR028881">
    <property type="entry name" value="PAN2_UCH_dom"/>
</dbReference>
<dbReference type="InterPro" id="IPR036322">
    <property type="entry name" value="WD40_repeat_dom_sf"/>
</dbReference>
<protein>
    <submittedName>
        <fullName evidence="6">Poly(A)-specific ribonuclease</fullName>
    </submittedName>
</protein>
<feature type="domain" description="USP" evidence="5">
    <location>
        <begin position="1506"/>
        <end position="1838"/>
    </location>
</feature>
<dbReference type="SUPFAM" id="SSF54001">
    <property type="entry name" value="Cysteine proteinases"/>
    <property type="match status" value="1"/>
</dbReference>
<evidence type="ECO:0000256" key="1">
    <source>
        <dbReference type="ARBA" id="ARBA00022574"/>
    </source>
</evidence>
<dbReference type="PROSITE" id="PS50294">
    <property type="entry name" value="WD_REPEATS_REGION"/>
    <property type="match status" value="1"/>
</dbReference>
<dbReference type="SUPFAM" id="SSF53098">
    <property type="entry name" value="Ribonuclease H-like"/>
    <property type="match status" value="1"/>
</dbReference>
<dbReference type="GO" id="GO:0000932">
    <property type="term" value="C:P-body"/>
    <property type="evidence" value="ECO:0007669"/>
    <property type="project" value="TreeGrafter"/>
</dbReference>
<dbReference type="InterPro" id="IPR036397">
    <property type="entry name" value="RNaseH_sf"/>
</dbReference>
<dbReference type="InterPro" id="IPR015943">
    <property type="entry name" value="WD40/YVTN_repeat-like_dom_sf"/>
</dbReference>
<evidence type="ECO:0000313" key="7">
    <source>
        <dbReference type="Proteomes" id="UP000697127"/>
    </source>
</evidence>
<evidence type="ECO:0000256" key="2">
    <source>
        <dbReference type="ARBA" id="ARBA00022737"/>
    </source>
</evidence>
<reference evidence="6" key="1">
    <citation type="submission" date="2020-11" db="EMBL/GenBank/DDBJ databases">
        <title>Kefir isolates.</title>
        <authorList>
            <person name="Marcisauskas S."/>
            <person name="Kim Y."/>
            <person name="Blasche S."/>
        </authorList>
    </citation>
    <scope>NUCLEOTIDE SEQUENCE</scope>
    <source>
        <strain evidence="6">Olga-1</strain>
    </source>
</reference>